<dbReference type="PATRIC" id="fig|1331206.3.peg.1006"/>
<dbReference type="Proteomes" id="UP000026682">
    <property type="component" value="Unassembled WGS sequence"/>
</dbReference>
<name>A0A158M640_9BORD</name>
<evidence type="ECO:0000313" key="2">
    <source>
        <dbReference type="Proteomes" id="UP000026682"/>
    </source>
</evidence>
<evidence type="ECO:0000313" key="1">
    <source>
        <dbReference type="EMBL" id="KAK96059.1"/>
    </source>
</evidence>
<organism evidence="1 2">
    <name type="scientific">Bordetella holmesii CDC-H585-BH</name>
    <dbReference type="NCBI Taxonomy" id="1331206"/>
    <lineage>
        <taxon>Bacteria</taxon>
        <taxon>Pseudomonadati</taxon>
        <taxon>Pseudomonadota</taxon>
        <taxon>Betaproteobacteria</taxon>
        <taxon>Burkholderiales</taxon>
        <taxon>Alcaligenaceae</taxon>
        <taxon>Bordetella</taxon>
    </lineage>
</organism>
<gene>
    <name evidence="1" type="ORF">L497_3370</name>
</gene>
<protein>
    <submittedName>
        <fullName evidence="1">Uncharacterized protein</fullName>
    </submittedName>
</protein>
<dbReference type="EMBL" id="JFZZ01000044">
    <property type="protein sequence ID" value="KAK96059.1"/>
    <property type="molecule type" value="Genomic_DNA"/>
</dbReference>
<accession>A0A158M640</accession>
<proteinExistence type="predicted"/>
<dbReference type="AlphaFoldDB" id="A0A158M640"/>
<reference evidence="1 2" key="1">
    <citation type="submission" date="2014-03" db="EMBL/GenBank/DDBJ databases">
        <title>Genome sequence of Bordetella holmseii.</title>
        <authorList>
            <person name="Harvill E."/>
            <person name="Goodfield L.L."/>
            <person name="Ivanov Y."/>
            <person name="Meyer J.A."/>
            <person name="Newth C."/>
            <person name="Cassiday P."/>
            <person name="Tondella M.L."/>
            <person name="Liao P."/>
            <person name="Zimmerman J."/>
            <person name="Meert K."/>
            <person name="Wessel D."/>
            <person name="Berger J."/>
            <person name="Dean J.M."/>
            <person name="Holubkov R."/>
            <person name="Burr J."/>
            <person name="Liu T."/>
            <person name="Brinkac L.M."/>
            <person name="Sanka R."/>
            <person name="Kim M."/>
            <person name="Losada L."/>
        </authorList>
    </citation>
    <scope>NUCLEOTIDE SEQUENCE [LARGE SCALE GENOMIC DNA]</scope>
    <source>
        <strain evidence="1 2">CDC-H585-BH</strain>
    </source>
</reference>
<sequence length="43" mass="4742">MNFLPIRIEKEGGMAGIVSVPRSAKIAEYTAFLIYIVVCAVRN</sequence>
<comment type="caution">
    <text evidence="1">The sequence shown here is derived from an EMBL/GenBank/DDBJ whole genome shotgun (WGS) entry which is preliminary data.</text>
</comment>